<keyword evidence="4" id="KW-1185">Reference proteome</keyword>
<gene>
    <name evidence="3" type="ORF">NQU54_41025</name>
</gene>
<evidence type="ECO:0000313" key="4">
    <source>
        <dbReference type="Proteomes" id="UP001142400"/>
    </source>
</evidence>
<feature type="compositionally biased region" description="Basic and acidic residues" evidence="1">
    <location>
        <begin position="1"/>
        <end position="23"/>
    </location>
</feature>
<dbReference type="Gene3D" id="3.40.50.300">
    <property type="entry name" value="P-loop containing nucleotide triphosphate hydrolases"/>
    <property type="match status" value="1"/>
</dbReference>
<proteinExistence type="predicted"/>
<feature type="transmembrane region" description="Helical" evidence="2">
    <location>
        <begin position="624"/>
        <end position="643"/>
    </location>
</feature>
<dbReference type="RefSeq" id="WP_257635434.1">
    <property type="nucleotide sequence ID" value="NZ_JANIIC010000073.1"/>
</dbReference>
<feature type="transmembrane region" description="Helical" evidence="2">
    <location>
        <begin position="914"/>
        <end position="937"/>
    </location>
</feature>
<feature type="transmembrane region" description="Helical" evidence="2">
    <location>
        <begin position="755"/>
        <end position="780"/>
    </location>
</feature>
<dbReference type="Proteomes" id="UP001142400">
    <property type="component" value="Unassembled WGS sequence"/>
</dbReference>
<feature type="transmembrane region" description="Helical" evidence="2">
    <location>
        <begin position="504"/>
        <end position="522"/>
    </location>
</feature>
<feature type="transmembrane region" description="Helical" evidence="2">
    <location>
        <begin position="725"/>
        <end position="749"/>
    </location>
</feature>
<feature type="transmembrane region" description="Helical" evidence="2">
    <location>
        <begin position="692"/>
        <end position="713"/>
    </location>
</feature>
<dbReference type="AlphaFoldDB" id="A0A9X2M5P4"/>
<feature type="transmembrane region" description="Helical" evidence="2">
    <location>
        <begin position="792"/>
        <end position="815"/>
    </location>
</feature>
<feature type="transmembrane region" description="Helical" evidence="2">
    <location>
        <begin position="560"/>
        <end position="577"/>
    </location>
</feature>
<evidence type="ECO:0008006" key="5">
    <source>
        <dbReference type="Google" id="ProtNLM"/>
    </source>
</evidence>
<evidence type="ECO:0000313" key="3">
    <source>
        <dbReference type="EMBL" id="MCQ8835255.1"/>
    </source>
</evidence>
<feature type="compositionally biased region" description="Low complexity" evidence="1">
    <location>
        <begin position="24"/>
        <end position="36"/>
    </location>
</feature>
<evidence type="ECO:0000256" key="1">
    <source>
        <dbReference type="SAM" id="MobiDB-lite"/>
    </source>
</evidence>
<feature type="transmembrane region" description="Helical" evidence="2">
    <location>
        <begin position="598"/>
        <end position="618"/>
    </location>
</feature>
<feature type="transmembrane region" description="Helical" evidence="2">
    <location>
        <begin position="885"/>
        <end position="908"/>
    </location>
</feature>
<sequence length="998" mass="105566">MHPWRKRDSGHDGDGTPVRDSERGAASASEGAEVSVTGTGDASAVDGGTAVSGHLVHGPGPAGPVCVSRTGDAVASKGGVANTGVIYASMEPPTPVRTAARLARAVKEREGRQHDLLLGAGRQAPAGFIDLPFTAVTRLQEPPVSGSMGEVAAWYRWQRPDCLVITGTPAAAGRADAGAGKTVFQLRLVLGLLERRGPEDPVPVRLSAASWNHDEIRGWLRRHLASVYRLKPRDASAVVDHDLVLPLIDGLDEISAPRSLMGAIARYKRGGRACPVVLTCRRAEYEDLLDTDDLPPNVTHLRIARVDAERARAFLLERVATSRVGLDRWRRVLDTLEDAERPGGSREAAALAAELDSPWHLTLSAIVFDERNRAGEYVRSPDELLRLAADGELHEYLLDRYVAAAVRLPYRGASGDEPDLARRLRLHAGSTWEKLAVLARYLQDNNRAPRIVSGTRLSGTDMVPNELWPLAGVRRVRRTEAVLAALCLGLWSTVLVLVSHVALAITLAGVVTVAVWYFAPALRRLENRSHPAGAACDGLAFGTMTGAVAVAFGAGTLRGAVAAAAGAVLSGAVSWAERTALARIRTVRTPLRRPWPTALLKGTAVGLTALIVVGVGVSAADGPAAATGTAAVFSLGLGVVAGLEARAVAVLDTASLPRPGVRGLLTGLRWFAGLLVPLVALVIPLTGGVGRWALFLCILSASAGLGVGIGAGFATSTEAMEEPPVFWLLATAITHGIVWMPVFAIWHITQLGSDGWLLTGATGLFMGVVGVIFAAGWTRLRPAHARPPLRDAFCAGAVYGAPAAVTAALVTHGILGLERPLLLGLSVGGACAAVRALGELARERPEDIGEREAREAQREWLEELGRPVPGRPGPRPLLDDAANTMLALCVSGIPVLALCCWALNGFAAEPPDSFAAFIAPFARLAVVLVAVALASILNAVRLRYGVFLALTPSLSQLRPFLEECTALGLLRMSGDAYQFRHRELQEHLADRPRPPDVR</sequence>
<accession>A0A9X2M5P4</accession>
<keyword evidence="2" id="KW-0472">Membrane</keyword>
<dbReference type="InterPro" id="IPR027417">
    <property type="entry name" value="P-loop_NTPase"/>
</dbReference>
<keyword evidence="2" id="KW-1133">Transmembrane helix</keyword>
<name>A0A9X2M5P4_STRMQ</name>
<protein>
    <recommendedName>
        <fullName evidence="5">NACHT domain-containing protein</fullName>
    </recommendedName>
</protein>
<keyword evidence="2" id="KW-0812">Transmembrane</keyword>
<feature type="region of interest" description="Disordered" evidence="1">
    <location>
        <begin position="1"/>
        <end position="56"/>
    </location>
</feature>
<dbReference type="EMBL" id="JANIIC010000073">
    <property type="protein sequence ID" value="MCQ8835255.1"/>
    <property type="molecule type" value="Genomic_DNA"/>
</dbReference>
<organism evidence="3 4">
    <name type="scientific">Streptomyces malaysiensis subsp. samsunensis</name>
    <dbReference type="NCBI Taxonomy" id="459658"/>
    <lineage>
        <taxon>Bacteria</taxon>
        <taxon>Bacillati</taxon>
        <taxon>Actinomycetota</taxon>
        <taxon>Actinomycetes</taxon>
        <taxon>Kitasatosporales</taxon>
        <taxon>Streptomycetaceae</taxon>
        <taxon>Streptomyces</taxon>
        <taxon>Streptomyces violaceusniger group</taxon>
    </lineage>
</organism>
<feature type="transmembrane region" description="Helical" evidence="2">
    <location>
        <begin position="534"/>
        <end position="554"/>
    </location>
</feature>
<comment type="caution">
    <text evidence="3">The sequence shown here is derived from an EMBL/GenBank/DDBJ whole genome shotgun (WGS) entry which is preliminary data.</text>
</comment>
<evidence type="ECO:0000256" key="2">
    <source>
        <dbReference type="SAM" id="Phobius"/>
    </source>
</evidence>
<reference evidence="3" key="1">
    <citation type="submission" date="2022-06" db="EMBL/GenBank/DDBJ databases">
        <title>WGS of actinobacteria.</title>
        <authorList>
            <person name="Thawai C."/>
        </authorList>
    </citation>
    <scope>NUCLEOTIDE SEQUENCE</scope>
    <source>
        <strain evidence="3">DSM 42010</strain>
    </source>
</reference>
<feature type="transmembrane region" description="Helical" evidence="2">
    <location>
        <begin position="664"/>
        <end position="686"/>
    </location>
</feature>